<evidence type="ECO:0000256" key="1">
    <source>
        <dbReference type="SAM" id="SignalP"/>
    </source>
</evidence>
<feature type="signal peptide" evidence="1">
    <location>
        <begin position="1"/>
        <end position="18"/>
    </location>
</feature>
<sequence>MVIFFLFFSSFFFLSSVSLPILHAAAHEDQLSDHPRCPPVPSRHAGPVPAGYNARQISLLRLFSPTASPPSPLFLVVRRILVFG</sequence>
<dbReference type="Proteomes" id="UP001642487">
    <property type="component" value="Chromosome 7"/>
</dbReference>
<evidence type="ECO:0000313" key="3">
    <source>
        <dbReference type="Proteomes" id="UP001642487"/>
    </source>
</evidence>
<proteinExistence type="predicted"/>
<accession>A0ABP0Z577</accession>
<protein>
    <recommendedName>
        <fullName evidence="4">Secreted protein</fullName>
    </recommendedName>
</protein>
<evidence type="ECO:0008006" key="4">
    <source>
        <dbReference type="Google" id="ProtNLM"/>
    </source>
</evidence>
<feature type="chain" id="PRO_5046491784" description="Secreted protein" evidence="1">
    <location>
        <begin position="19"/>
        <end position="84"/>
    </location>
</feature>
<keyword evidence="1" id="KW-0732">Signal</keyword>
<organism evidence="2 3">
    <name type="scientific">Citrullus colocynthis</name>
    <name type="common">colocynth</name>
    <dbReference type="NCBI Taxonomy" id="252529"/>
    <lineage>
        <taxon>Eukaryota</taxon>
        <taxon>Viridiplantae</taxon>
        <taxon>Streptophyta</taxon>
        <taxon>Embryophyta</taxon>
        <taxon>Tracheophyta</taxon>
        <taxon>Spermatophyta</taxon>
        <taxon>Magnoliopsida</taxon>
        <taxon>eudicotyledons</taxon>
        <taxon>Gunneridae</taxon>
        <taxon>Pentapetalae</taxon>
        <taxon>rosids</taxon>
        <taxon>fabids</taxon>
        <taxon>Cucurbitales</taxon>
        <taxon>Cucurbitaceae</taxon>
        <taxon>Benincaseae</taxon>
        <taxon>Citrullus</taxon>
    </lineage>
</organism>
<reference evidence="2 3" key="1">
    <citation type="submission" date="2024-03" db="EMBL/GenBank/DDBJ databases">
        <authorList>
            <person name="Gkanogiannis A."/>
            <person name="Becerra Lopez-Lavalle L."/>
        </authorList>
    </citation>
    <scope>NUCLEOTIDE SEQUENCE [LARGE SCALE GENOMIC DNA]</scope>
</reference>
<name>A0ABP0Z577_9ROSI</name>
<evidence type="ECO:0000313" key="2">
    <source>
        <dbReference type="EMBL" id="CAK9325792.1"/>
    </source>
</evidence>
<keyword evidence="3" id="KW-1185">Reference proteome</keyword>
<gene>
    <name evidence="2" type="ORF">CITCOLO1_LOCUS18062</name>
</gene>
<dbReference type="EMBL" id="OZ021741">
    <property type="protein sequence ID" value="CAK9325792.1"/>
    <property type="molecule type" value="Genomic_DNA"/>
</dbReference>